<proteinExistence type="predicted"/>
<evidence type="ECO:0000313" key="2">
    <source>
        <dbReference type="EMBL" id="KAL2275254.1"/>
    </source>
</evidence>
<keyword evidence="3" id="KW-1185">Reference proteome</keyword>
<name>A0ABR4DYL8_9PEZI</name>
<comment type="caution">
    <text evidence="2">The sequence shown here is derived from an EMBL/GenBank/DDBJ whole genome shotgun (WGS) entry which is preliminary data.</text>
</comment>
<dbReference type="Proteomes" id="UP001600888">
    <property type="component" value="Unassembled WGS sequence"/>
</dbReference>
<keyword evidence="1" id="KW-0732">Signal</keyword>
<feature type="signal peptide" evidence="1">
    <location>
        <begin position="1"/>
        <end position="23"/>
    </location>
</feature>
<organism evidence="2 3">
    <name type="scientific">Diaporthe vaccinii</name>
    <dbReference type="NCBI Taxonomy" id="105482"/>
    <lineage>
        <taxon>Eukaryota</taxon>
        <taxon>Fungi</taxon>
        <taxon>Dikarya</taxon>
        <taxon>Ascomycota</taxon>
        <taxon>Pezizomycotina</taxon>
        <taxon>Sordariomycetes</taxon>
        <taxon>Sordariomycetidae</taxon>
        <taxon>Diaporthales</taxon>
        <taxon>Diaporthaceae</taxon>
        <taxon>Diaporthe</taxon>
        <taxon>Diaporthe eres species complex</taxon>
    </lineage>
</organism>
<feature type="chain" id="PRO_5046342855" description="Ecp2 effector protein domain-containing protein" evidence="1">
    <location>
        <begin position="24"/>
        <end position="146"/>
    </location>
</feature>
<evidence type="ECO:0000256" key="1">
    <source>
        <dbReference type="SAM" id="SignalP"/>
    </source>
</evidence>
<gene>
    <name evidence="2" type="ORF">FJTKL_02195</name>
</gene>
<sequence length="146" mass="16172">MQLTLPTTILLHTFMMVIHSSHSIRTVSAMDANGCYETGTQWDDLGTWDDIEKALDSDPVYNIGYLNTDSDPVKSKIHIGEHCFKFDITVSSGYTEGGHLFVTEMLRHIYDDCGHGGVQKVGQIENNVKIGTFWVKGDPQGSSDCS</sequence>
<protein>
    <recommendedName>
        <fullName evidence="4">Ecp2 effector protein domain-containing protein</fullName>
    </recommendedName>
</protein>
<evidence type="ECO:0000313" key="3">
    <source>
        <dbReference type="Proteomes" id="UP001600888"/>
    </source>
</evidence>
<dbReference type="EMBL" id="JBAWTH010000139">
    <property type="protein sequence ID" value="KAL2275254.1"/>
    <property type="molecule type" value="Genomic_DNA"/>
</dbReference>
<reference evidence="2 3" key="1">
    <citation type="submission" date="2024-03" db="EMBL/GenBank/DDBJ databases">
        <title>A high-quality draft genome sequence of Diaporthe vaccinii, a causative agent of upright dieback and viscid rot disease in cranberry plants.</title>
        <authorList>
            <person name="Sarrasin M."/>
            <person name="Lang B.F."/>
            <person name="Burger G."/>
        </authorList>
    </citation>
    <scope>NUCLEOTIDE SEQUENCE [LARGE SCALE GENOMIC DNA]</scope>
    <source>
        <strain evidence="2 3">IS7</strain>
    </source>
</reference>
<evidence type="ECO:0008006" key="4">
    <source>
        <dbReference type="Google" id="ProtNLM"/>
    </source>
</evidence>
<accession>A0ABR4DYL8</accession>